<protein>
    <submittedName>
        <fullName evidence="2">RES domain-containing protein</fullName>
    </submittedName>
</protein>
<evidence type="ECO:0000259" key="1">
    <source>
        <dbReference type="SMART" id="SM00953"/>
    </source>
</evidence>
<feature type="domain" description="RES" evidence="1">
    <location>
        <begin position="180"/>
        <end position="322"/>
    </location>
</feature>
<evidence type="ECO:0000313" key="2">
    <source>
        <dbReference type="EMBL" id="SDG77722.1"/>
    </source>
</evidence>
<organism evidence="2 3">
    <name type="scientific">Bosea robiniae</name>
    <dbReference type="NCBI Taxonomy" id="1036780"/>
    <lineage>
        <taxon>Bacteria</taxon>
        <taxon>Pseudomonadati</taxon>
        <taxon>Pseudomonadota</taxon>
        <taxon>Alphaproteobacteria</taxon>
        <taxon>Hyphomicrobiales</taxon>
        <taxon>Boseaceae</taxon>
        <taxon>Bosea</taxon>
    </lineage>
</organism>
<evidence type="ECO:0000313" key="3">
    <source>
        <dbReference type="Proteomes" id="UP000199468"/>
    </source>
</evidence>
<gene>
    <name evidence="2" type="ORF">SAMN05421844_105245</name>
</gene>
<name>A0ABY0P1T1_9HYPH</name>
<dbReference type="Pfam" id="PF08808">
    <property type="entry name" value="RES"/>
    <property type="match status" value="1"/>
</dbReference>
<dbReference type="SMART" id="SM00953">
    <property type="entry name" value="RES"/>
    <property type="match status" value="1"/>
</dbReference>
<dbReference type="Proteomes" id="UP000199468">
    <property type="component" value="Unassembled WGS sequence"/>
</dbReference>
<reference evidence="2 3" key="1">
    <citation type="submission" date="2016-10" db="EMBL/GenBank/DDBJ databases">
        <authorList>
            <person name="Varghese N."/>
            <person name="Submissions S."/>
        </authorList>
    </citation>
    <scope>NUCLEOTIDE SEQUENCE [LARGE SCALE GENOMIC DNA]</scope>
    <source>
        <strain evidence="2 3">DSM 26672</strain>
    </source>
</reference>
<dbReference type="InterPro" id="IPR014914">
    <property type="entry name" value="RES_dom"/>
</dbReference>
<comment type="caution">
    <text evidence="2">The sequence shown here is derived from an EMBL/GenBank/DDBJ whole genome shotgun (WGS) entry which is preliminary data.</text>
</comment>
<accession>A0ABY0P1T1</accession>
<sequence>MASRSNSTDRAGKQPTRLVNPIVCSKCFLDQGLRLEAENIGSGSRQKCPSCGSNDGFKLSYRNTEDLFHSFFYDGTFFRADFGGASRLAANPHRYGERDVKFPTWLEADVRLLEDKLKIGLFHYGPPLWRIGEIEPLSNLRDSETRLRYSHEFIKKFPEKQLTKGDLFYRIRKNLPPEIDSTQYDSPPKGRTSFGRLDSSELPVLYGSKDLEICIHECRVLIPDECFVATLETTRNFRMLDLTSPPQEAAETPFESLDIAMRFLFSATDHAYEITRSLSHAAHEQGFDGIYYPSYFSLVKENTIENIALFGHPISSGDLKIKCINRAMLRKATYEVTMGPLFK</sequence>
<keyword evidence="3" id="KW-1185">Reference proteome</keyword>
<dbReference type="EMBL" id="FNBZ01000005">
    <property type="protein sequence ID" value="SDG77722.1"/>
    <property type="molecule type" value="Genomic_DNA"/>
</dbReference>
<proteinExistence type="predicted"/>